<feature type="domain" description="Transcription regulator PadR N-terminal" evidence="1">
    <location>
        <begin position="7"/>
        <end position="80"/>
    </location>
</feature>
<gene>
    <name evidence="2" type="ORF">G5C66_03105</name>
</gene>
<dbReference type="RefSeq" id="WP_165109490.1">
    <property type="nucleotide sequence ID" value="NZ_JAALAA010000002.1"/>
</dbReference>
<reference evidence="2 3" key="1">
    <citation type="submission" date="2020-02" db="EMBL/GenBank/DDBJ databases">
        <title>Whole-genome analyses of novel actinobacteria.</title>
        <authorList>
            <person name="Sahin N."/>
        </authorList>
    </citation>
    <scope>NUCLEOTIDE SEQUENCE [LARGE SCALE GENOMIC DNA]</scope>
    <source>
        <strain evidence="2 3">KC13</strain>
    </source>
</reference>
<evidence type="ECO:0000259" key="1">
    <source>
        <dbReference type="Pfam" id="PF03551"/>
    </source>
</evidence>
<dbReference type="PANTHER" id="PTHR43252">
    <property type="entry name" value="TRANSCRIPTIONAL REGULATOR YQJI"/>
    <property type="match status" value="1"/>
</dbReference>
<dbReference type="InterPro" id="IPR036390">
    <property type="entry name" value="WH_DNA-bd_sf"/>
</dbReference>
<keyword evidence="3" id="KW-1185">Reference proteome</keyword>
<dbReference type="Gene3D" id="1.10.10.10">
    <property type="entry name" value="Winged helix-like DNA-binding domain superfamily/Winged helix DNA-binding domain"/>
    <property type="match status" value="1"/>
</dbReference>
<dbReference type="AlphaFoldDB" id="A0A6M1R1V4"/>
<dbReference type="InterPro" id="IPR036388">
    <property type="entry name" value="WH-like_DNA-bd_sf"/>
</dbReference>
<protein>
    <submittedName>
        <fullName evidence="2">PadR family transcriptional regulator</fullName>
    </submittedName>
</protein>
<dbReference type="InterPro" id="IPR005149">
    <property type="entry name" value="Tscrpt_reg_PadR_N"/>
</dbReference>
<dbReference type="PANTHER" id="PTHR43252:SF4">
    <property type="entry name" value="TRANSCRIPTIONAL REGULATORY PROTEIN"/>
    <property type="match status" value="1"/>
</dbReference>
<comment type="caution">
    <text evidence="2">The sequence shown here is derived from an EMBL/GenBank/DDBJ whole genome shotgun (WGS) entry which is preliminary data.</text>
</comment>
<evidence type="ECO:0000313" key="2">
    <source>
        <dbReference type="EMBL" id="NGN91729.1"/>
    </source>
</evidence>
<accession>A0A6M1R1V4</accession>
<evidence type="ECO:0000313" key="3">
    <source>
        <dbReference type="Proteomes" id="UP000483261"/>
    </source>
</evidence>
<dbReference type="Pfam" id="PF03551">
    <property type="entry name" value="PadR"/>
    <property type="match status" value="1"/>
</dbReference>
<dbReference type="SUPFAM" id="SSF46785">
    <property type="entry name" value="Winged helix' DNA-binding domain"/>
    <property type="match status" value="1"/>
</dbReference>
<dbReference type="EMBL" id="JAALAA010000002">
    <property type="protein sequence ID" value="NGN91729.1"/>
    <property type="molecule type" value="Genomic_DNA"/>
</dbReference>
<sequence length="197" mass="22656">MSLRFALLALLTSRPMTGYDVSKQFSQSVAHVWHAPDSQIYPELNRMERDGLLESTVVPWGKKGTKKEYAVTEAGVKAFREWMDSPIEIRRQREPAYLKAAYLEWAEPGAARAELEQFRDHWTEHLAMLEATRATLVDRSHPTLARRLEHYDASQWDRIVRYKIFAYDGLIDQARAAIAWAERGLVLVDELEGAPVD</sequence>
<dbReference type="Proteomes" id="UP000483261">
    <property type="component" value="Unassembled WGS sequence"/>
</dbReference>
<proteinExistence type="predicted"/>
<organism evidence="2 3">
    <name type="scientific">Nocardioides turkmenicus</name>
    <dbReference type="NCBI Taxonomy" id="2711220"/>
    <lineage>
        <taxon>Bacteria</taxon>
        <taxon>Bacillati</taxon>
        <taxon>Actinomycetota</taxon>
        <taxon>Actinomycetes</taxon>
        <taxon>Propionibacteriales</taxon>
        <taxon>Nocardioidaceae</taxon>
        <taxon>Nocardioides</taxon>
    </lineage>
</organism>
<name>A0A6M1R1V4_9ACTN</name>